<evidence type="ECO:0000313" key="2">
    <source>
        <dbReference type="Proteomes" id="UP001227230"/>
    </source>
</evidence>
<evidence type="ECO:0000313" key="1">
    <source>
        <dbReference type="EMBL" id="WKA06023.1"/>
    </source>
</evidence>
<name>A0ABY9DE90_VITVI</name>
<dbReference type="Proteomes" id="UP001227230">
    <property type="component" value="Chromosome 15"/>
</dbReference>
<organism evidence="1 2">
    <name type="scientific">Vitis vinifera</name>
    <name type="common">Grape</name>
    <dbReference type="NCBI Taxonomy" id="29760"/>
    <lineage>
        <taxon>Eukaryota</taxon>
        <taxon>Viridiplantae</taxon>
        <taxon>Streptophyta</taxon>
        <taxon>Embryophyta</taxon>
        <taxon>Tracheophyta</taxon>
        <taxon>Spermatophyta</taxon>
        <taxon>Magnoliopsida</taxon>
        <taxon>eudicotyledons</taxon>
        <taxon>Gunneridae</taxon>
        <taxon>Pentapetalae</taxon>
        <taxon>rosids</taxon>
        <taxon>Vitales</taxon>
        <taxon>Vitaceae</taxon>
        <taxon>Viteae</taxon>
        <taxon>Vitis</taxon>
    </lineage>
</organism>
<protein>
    <recommendedName>
        <fullName evidence="3">DUF4283 domain-containing protein</fullName>
    </recommendedName>
</protein>
<keyword evidence="2" id="KW-1185">Reference proteome</keyword>
<accession>A0ABY9DE90</accession>
<sequence length="191" mass="21400">MVLRLDRSSLEVDCCRKGAHAKEVWVSVVRLPLHLWSPKTLKKIRDTCVALARLDERRMLGILTAVDDFSCFSINCVGEIALMEVAVGHSEQVNANGSCPGWVSRAWVSMANPSSSNPKTFTDSLGLPTVGFSARILAQLKKLWPQKESRVEDAFFLFHLFVMVGSQQPVWSTSIQEGHLEVFVFSWSFML</sequence>
<proteinExistence type="predicted"/>
<evidence type="ECO:0008006" key="3">
    <source>
        <dbReference type="Google" id="ProtNLM"/>
    </source>
</evidence>
<reference evidence="1 2" key="1">
    <citation type="journal article" date="2023" name="Hortic Res">
        <title>The complete reference genome for grapevine (Vitis vinifera L.) genetics and breeding.</title>
        <authorList>
            <person name="Shi X."/>
            <person name="Cao S."/>
            <person name="Wang X."/>
            <person name="Huang S."/>
            <person name="Wang Y."/>
            <person name="Liu Z."/>
            <person name="Liu W."/>
            <person name="Leng X."/>
            <person name="Peng Y."/>
            <person name="Wang N."/>
            <person name="Wang Y."/>
            <person name="Ma Z."/>
            <person name="Xu X."/>
            <person name="Zhang F."/>
            <person name="Xue H."/>
            <person name="Zhong H."/>
            <person name="Wang Y."/>
            <person name="Zhang K."/>
            <person name="Velt A."/>
            <person name="Avia K."/>
            <person name="Holtgrawe D."/>
            <person name="Grimplet J."/>
            <person name="Matus J.T."/>
            <person name="Ware D."/>
            <person name="Wu X."/>
            <person name="Wang H."/>
            <person name="Liu C."/>
            <person name="Fang Y."/>
            <person name="Rustenholz C."/>
            <person name="Cheng Z."/>
            <person name="Xiao H."/>
            <person name="Zhou Y."/>
        </authorList>
    </citation>
    <scope>NUCLEOTIDE SEQUENCE [LARGE SCALE GENOMIC DNA]</scope>
    <source>
        <strain evidence="2">cv. Pinot noir / PN40024</strain>
        <tissue evidence="1">Leaf</tissue>
    </source>
</reference>
<gene>
    <name evidence="1" type="ORF">VitviT2T_023951</name>
</gene>
<dbReference type="EMBL" id="CP126662">
    <property type="protein sequence ID" value="WKA06023.1"/>
    <property type="molecule type" value="Genomic_DNA"/>
</dbReference>